<comment type="caution">
    <text evidence="1">The sequence shown here is derived from an EMBL/GenBank/DDBJ whole genome shotgun (WGS) entry which is preliminary data.</text>
</comment>
<sequence>MTTSFLLNDERVAEGDFSSRSFCDKFRRGRTVIAYAIDDSKRGRMQSLLRSGEKRWLLRCDWCWVHYCFTILRQIWRGKGNGCFCNRRFRCGKGGGFFSPRRLVFSRARDAMDASSQMRHSASHTAPLFHRDAPPLASSQWFLLVASQRNAPLQQRLVPSQREGVAPLQQSLVTSQREGVAPLQQLGA</sequence>
<proteinExistence type="predicted"/>
<accession>A0A427AA10</accession>
<evidence type="ECO:0000313" key="1">
    <source>
        <dbReference type="EMBL" id="RRT73070.1"/>
    </source>
</evidence>
<name>A0A427AA10_ENSVE</name>
<organism evidence="1 2">
    <name type="scientific">Ensete ventricosum</name>
    <name type="common">Abyssinian banana</name>
    <name type="synonym">Musa ensete</name>
    <dbReference type="NCBI Taxonomy" id="4639"/>
    <lineage>
        <taxon>Eukaryota</taxon>
        <taxon>Viridiplantae</taxon>
        <taxon>Streptophyta</taxon>
        <taxon>Embryophyta</taxon>
        <taxon>Tracheophyta</taxon>
        <taxon>Spermatophyta</taxon>
        <taxon>Magnoliopsida</taxon>
        <taxon>Liliopsida</taxon>
        <taxon>Zingiberales</taxon>
        <taxon>Musaceae</taxon>
        <taxon>Ensete</taxon>
    </lineage>
</organism>
<evidence type="ECO:0000313" key="2">
    <source>
        <dbReference type="Proteomes" id="UP000287651"/>
    </source>
</evidence>
<reference evidence="1 2" key="1">
    <citation type="journal article" date="2014" name="Agronomy (Basel)">
        <title>A Draft Genome Sequence for Ensete ventricosum, the Drought-Tolerant Tree Against Hunger.</title>
        <authorList>
            <person name="Harrison J."/>
            <person name="Moore K.A."/>
            <person name="Paszkiewicz K."/>
            <person name="Jones T."/>
            <person name="Grant M."/>
            <person name="Ambacheew D."/>
            <person name="Muzemil S."/>
            <person name="Studholme D.J."/>
        </authorList>
    </citation>
    <scope>NUCLEOTIDE SEQUENCE [LARGE SCALE GENOMIC DNA]</scope>
</reference>
<protein>
    <submittedName>
        <fullName evidence="1">Uncharacterized protein</fullName>
    </submittedName>
</protein>
<dbReference type="AlphaFoldDB" id="A0A427AA10"/>
<gene>
    <name evidence="1" type="ORF">B296_00020364</name>
</gene>
<dbReference type="EMBL" id="AMZH03003203">
    <property type="protein sequence ID" value="RRT73070.1"/>
    <property type="molecule type" value="Genomic_DNA"/>
</dbReference>
<dbReference type="Proteomes" id="UP000287651">
    <property type="component" value="Unassembled WGS sequence"/>
</dbReference>